<reference evidence="4 5" key="1">
    <citation type="submission" date="2012-04" db="EMBL/GenBank/DDBJ databases">
        <title>The Genome Sequence of Saprolegnia declina VS20.</title>
        <authorList>
            <consortium name="The Broad Institute Genome Sequencing Platform"/>
            <person name="Russ C."/>
            <person name="Nusbaum C."/>
            <person name="Tyler B."/>
            <person name="van West P."/>
            <person name="Dieguez-Uribeondo J."/>
            <person name="de Bruijn I."/>
            <person name="Tripathy S."/>
            <person name="Jiang R."/>
            <person name="Young S.K."/>
            <person name="Zeng Q."/>
            <person name="Gargeya S."/>
            <person name="Fitzgerald M."/>
            <person name="Haas B."/>
            <person name="Abouelleil A."/>
            <person name="Alvarado L."/>
            <person name="Arachchi H.M."/>
            <person name="Berlin A."/>
            <person name="Chapman S.B."/>
            <person name="Goldberg J."/>
            <person name="Griggs A."/>
            <person name="Gujja S."/>
            <person name="Hansen M."/>
            <person name="Howarth C."/>
            <person name="Imamovic A."/>
            <person name="Larimer J."/>
            <person name="McCowen C."/>
            <person name="Montmayeur A."/>
            <person name="Murphy C."/>
            <person name="Neiman D."/>
            <person name="Pearson M."/>
            <person name="Priest M."/>
            <person name="Roberts A."/>
            <person name="Saif S."/>
            <person name="Shea T."/>
            <person name="Sisk P."/>
            <person name="Sykes S."/>
            <person name="Wortman J."/>
            <person name="Nusbaum C."/>
            <person name="Birren B."/>
        </authorList>
    </citation>
    <scope>NUCLEOTIDE SEQUENCE [LARGE SCALE GENOMIC DNA]</scope>
    <source>
        <strain evidence="4 5">VS20</strain>
    </source>
</reference>
<feature type="transmembrane region" description="Helical" evidence="3">
    <location>
        <begin position="618"/>
        <end position="636"/>
    </location>
</feature>
<feature type="region of interest" description="Disordered" evidence="2">
    <location>
        <begin position="1031"/>
        <end position="1087"/>
    </location>
</feature>
<feature type="transmembrane region" description="Helical" evidence="3">
    <location>
        <begin position="332"/>
        <end position="355"/>
    </location>
</feature>
<accession>T0Q3W5</accession>
<protein>
    <recommendedName>
        <fullName evidence="6">Transmembrane protein</fullName>
    </recommendedName>
</protein>
<feature type="compositionally biased region" description="Basic and acidic residues" evidence="2">
    <location>
        <begin position="941"/>
        <end position="954"/>
    </location>
</feature>
<evidence type="ECO:0008006" key="6">
    <source>
        <dbReference type="Google" id="ProtNLM"/>
    </source>
</evidence>
<feature type="transmembrane region" description="Helical" evidence="3">
    <location>
        <begin position="573"/>
        <end position="597"/>
    </location>
</feature>
<dbReference type="STRING" id="1156394.T0Q3W5"/>
<dbReference type="InterPro" id="IPR050222">
    <property type="entry name" value="MATE_MdtK"/>
</dbReference>
<dbReference type="VEuPathDB" id="FungiDB:SDRG_09820"/>
<feature type="region of interest" description="Disordered" evidence="2">
    <location>
        <begin position="901"/>
        <end position="1017"/>
    </location>
</feature>
<sequence>MNAVGSADADIDEYSRQSPYKQQVPAYYRAASSSLTSTNRGYGVDTDVADGDQPIRRMPTASVPSTSKVISPRRSANVKSSLVTGTLAQAYGAVDATVAASVALSWPSAKDLVSSRRFIADHGEAWSGTRDASHEPLWSSNVVDDADANRSGRSSSRALLLSHSSRRLRDGSSTSLRSLPSSSAGGGYGAIVELSSLLHNDANETNDALDTGDVGTKGREWCCFLCSMLLHSMQLVSAQLTADTELMFLGHLGTRQLAGAGLARFWIYVPLSFLLSGVGGWRLLFAKGFWLQSALVVALLATPLLTCYYFHVDFFVGGTMLHPITRAFAKQYATLISPSILPLLASTVLMQYLIARRVVVPVAVMATLACATTIALHFLLVFGYQKWPGFGFDGSPYATMAALVLLLLLRVAYGGCCVGFGGLAWRRSNYSLGRLRVLWVMAVPAGIPSCLQSVVLTIFGAASAYTPATSTRRLDEGDVMDAGSQQAAAWVVTVCFFLLVLAFLRGAAATTAERMQLHLRRQDVARARHVLFVGAVYGGALGCLFATIVFKYGAPLLSLWTADAIVHQFCVDALPYLAACMALSSVRLVFAAGLTTLEKTTMLPFAANVDTWLIQVPLGLGLGIGLQLGVLGLWVARLTGELVHTMLLLYALMLDANAATDEAATPLLGATASAELDKTTSDEASSDNVVTVLVPTTGARDRSLRVAPTPVANVGVTRIDKDDVATAEVHLEAAPVHSPLGNDTPLPWVRRRSSDGSATWVVADDNAALSPISEEDAAIAVVERLSRRASLVSSSSDAPTTTVASTPSAIQWVRQESTVGAVQWVEEEAIHDLSASSPSTQDELLWRSSDVSSSEEATPRGRSHSLGDMDAINRDVSSSHGNICSALIKQEQDYIDNAVSTNQDRSPQRHDDALPPLLSASVPPQNRGTRFEEACGIASDLTDRNGNDEIENHDAIAGSPDASLRGNAEPVRSHGDSNKSQAASSQSSFLASLPGTPAPRALAPATTRTPELSTSASDDWIIAMPATDVDSHAAVAPKSTTAATTTSDQRIDSRPQSAAVQGHPVSTALDAQDIESTPPRSRTDHDAANSYVITIAPEVTRDLSSTADAGEQVQRSASAVQGVNFDKASATLVAPRPLSTMAKEPHAEHMRLPAAMVGPALLDKSDTATTVYSSRLATALMTAPATTAVPPSQGSWTPTPVSPVALTFAEPWSASMAEEAFAKRVLHPTSPYAQNSAASGANLAPDLARALGNATDEAAVSAEETTRRRHRSKKKKRGTIGTDTDAAEDASSPVHAPDRGGNAPAGPSERQQTVAASATGHIDAGPAVDHDSIGDMELSTLVSAAAAPPKVERPLTVHAPPKATESPSLQYGKRSKKLRARQERKHHSAVAPAIARPPAPQMQVAMKDELLLLCFQIELLKHLQAA</sequence>
<feature type="compositionally biased region" description="Low complexity" evidence="2">
    <location>
        <begin position="980"/>
        <end position="1010"/>
    </location>
</feature>
<feature type="transmembrane region" description="Helical" evidence="3">
    <location>
        <begin position="437"/>
        <end position="467"/>
    </location>
</feature>
<feature type="transmembrane region" description="Helical" evidence="3">
    <location>
        <begin position="362"/>
        <end position="385"/>
    </location>
</feature>
<dbReference type="OrthoDB" id="79902at2759"/>
<name>T0Q3W5_SAPDV</name>
<feature type="transmembrane region" description="Helical" evidence="3">
    <location>
        <begin position="291"/>
        <end position="312"/>
    </location>
</feature>
<dbReference type="EMBL" id="JH767163">
    <property type="protein sequence ID" value="EQC32494.1"/>
    <property type="molecule type" value="Genomic_DNA"/>
</dbReference>
<feature type="transmembrane region" description="Helical" evidence="3">
    <location>
        <begin position="397"/>
        <end position="425"/>
    </location>
</feature>
<feature type="transmembrane region" description="Helical" evidence="3">
    <location>
        <begin position="529"/>
        <end position="553"/>
    </location>
</feature>
<dbReference type="OMA" id="QHASESW"/>
<feature type="compositionally biased region" description="Low complexity" evidence="2">
    <location>
        <begin position="171"/>
        <end position="183"/>
    </location>
</feature>
<keyword evidence="3" id="KW-0472">Membrane</keyword>
<evidence type="ECO:0000313" key="5">
    <source>
        <dbReference type="Proteomes" id="UP000030762"/>
    </source>
</evidence>
<feature type="region of interest" description="Disordered" evidence="2">
    <location>
        <begin position="1256"/>
        <end position="1317"/>
    </location>
</feature>
<dbReference type="GO" id="GO:0005886">
    <property type="term" value="C:plasma membrane"/>
    <property type="evidence" value="ECO:0007669"/>
    <property type="project" value="TreeGrafter"/>
</dbReference>
<feature type="region of interest" description="Disordered" evidence="2">
    <location>
        <begin position="833"/>
        <end position="874"/>
    </location>
</feature>
<feature type="region of interest" description="Disordered" evidence="2">
    <location>
        <begin position="164"/>
        <end position="184"/>
    </location>
</feature>
<dbReference type="RefSeq" id="XP_008613995.1">
    <property type="nucleotide sequence ID" value="XM_008615773.1"/>
</dbReference>
<feature type="compositionally biased region" description="Low complexity" evidence="2">
    <location>
        <begin position="914"/>
        <end position="924"/>
    </location>
</feature>
<dbReference type="PANTHER" id="PTHR43298:SF2">
    <property type="entry name" value="FMN_FAD EXPORTER YEEO-RELATED"/>
    <property type="match status" value="1"/>
</dbReference>
<keyword evidence="3" id="KW-0812">Transmembrane</keyword>
<dbReference type="InParanoid" id="T0Q3W5"/>
<evidence type="ECO:0000256" key="1">
    <source>
        <dbReference type="ARBA" id="ARBA00022448"/>
    </source>
</evidence>
<feature type="region of interest" description="Disordered" evidence="2">
    <location>
        <begin position="39"/>
        <end position="67"/>
    </location>
</feature>
<evidence type="ECO:0000256" key="2">
    <source>
        <dbReference type="SAM" id="MobiDB-lite"/>
    </source>
</evidence>
<dbReference type="eggNOG" id="KOG1347">
    <property type="taxonomic scope" value="Eukaryota"/>
</dbReference>
<proteinExistence type="predicted"/>
<keyword evidence="1" id="KW-0813">Transport</keyword>
<dbReference type="GeneID" id="19950547"/>
<feature type="transmembrane region" description="Helical" evidence="3">
    <location>
        <begin position="487"/>
        <end position="508"/>
    </location>
</feature>
<feature type="region of interest" description="Disordered" evidence="2">
    <location>
        <begin position="1352"/>
        <end position="1390"/>
    </location>
</feature>
<feature type="transmembrane region" description="Helical" evidence="3">
    <location>
        <begin position="265"/>
        <end position="284"/>
    </location>
</feature>
<feature type="compositionally biased region" description="Low complexity" evidence="2">
    <location>
        <begin position="1033"/>
        <end position="1046"/>
    </location>
</feature>
<dbReference type="Proteomes" id="UP000030762">
    <property type="component" value="Unassembled WGS sequence"/>
</dbReference>
<keyword evidence="3" id="KW-1133">Transmembrane helix</keyword>
<feature type="compositionally biased region" description="Basic residues" evidence="2">
    <location>
        <begin position="1267"/>
        <end position="1278"/>
    </location>
</feature>
<evidence type="ECO:0000256" key="3">
    <source>
        <dbReference type="SAM" id="Phobius"/>
    </source>
</evidence>
<evidence type="ECO:0000313" key="4">
    <source>
        <dbReference type="EMBL" id="EQC32494.1"/>
    </source>
</evidence>
<gene>
    <name evidence="4" type="ORF">SDRG_09820</name>
</gene>
<keyword evidence="5" id="KW-1185">Reference proteome</keyword>
<organism evidence="4 5">
    <name type="scientific">Saprolegnia diclina (strain VS20)</name>
    <dbReference type="NCBI Taxonomy" id="1156394"/>
    <lineage>
        <taxon>Eukaryota</taxon>
        <taxon>Sar</taxon>
        <taxon>Stramenopiles</taxon>
        <taxon>Oomycota</taxon>
        <taxon>Saprolegniomycetes</taxon>
        <taxon>Saprolegniales</taxon>
        <taxon>Saprolegniaceae</taxon>
        <taxon>Saprolegnia</taxon>
    </lineage>
</organism>
<feature type="compositionally biased region" description="Basic residues" evidence="2">
    <location>
        <begin position="1373"/>
        <end position="1388"/>
    </location>
</feature>
<dbReference type="PANTHER" id="PTHR43298">
    <property type="entry name" value="MULTIDRUG RESISTANCE PROTEIN NORM-RELATED"/>
    <property type="match status" value="1"/>
</dbReference>